<gene>
    <name evidence="2" type="ORF">ACFFJG_05555</name>
</gene>
<dbReference type="RefSeq" id="WP_378517604.1">
    <property type="nucleotide sequence ID" value="NZ_CBCSDI010000009.1"/>
</dbReference>
<evidence type="ECO:0000313" key="2">
    <source>
        <dbReference type="EMBL" id="MFC0221939.1"/>
    </source>
</evidence>
<evidence type="ECO:0000313" key="3">
    <source>
        <dbReference type="Proteomes" id="UP001589698"/>
    </source>
</evidence>
<organism evidence="2 3">
    <name type="scientific">Nocardioides zeicaulis</name>
    <dbReference type="NCBI Taxonomy" id="1776857"/>
    <lineage>
        <taxon>Bacteria</taxon>
        <taxon>Bacillati</taxon>
        <taxon>Actinomycetota</taxon>
        <taxon>Actinomycetes</taxon>
        <taxon>Propionibacteriales</taxon>
        <taxon>Nocardioidaceae</taxon>
        <taxon>Nocardioides</taxon>
    </lineage>
</organism>
<dbReference type="Pfam" id="PF07484">
    <property type="entry name" value="Collar"/>
    <property type="match status" value="1"/>
</dbReference>
<proteinExistence type="predicted"/>
<dbReference type="InterPro" id="IPR011083">
    <property type="entry name" value="Phage_tail_collar_dom"/>
</dbReference>
<protein>
    <submittedName>
        <fullName evidence="2">Phage tail protein</fullName>
    </submittedName>
</protein>
<keyword evidence="3" id="KW-1185">Reference proteome</keyword>
<dbReference type="Gene3D" id="3.90.1340.10">
    <property type="entry name" value="Phage tail collar domain"/>
    <property type="match status" value="1"/>
</dbReference>
<dbReference type="Proteomes" id="UP001589698">
    <property type="component" value="Unassembled WGS sequence"/>
</dbReference>
<accession>A0ABV6DZB0</accession>
<name>A0ABV6DZB0_9ACTN</name>
<sequence length="171" mass="17666">MDDPFLGEILWVSFPFAPKGWALCNGQLLPINQNQALFALLGTTYGGNGQTNFALPDLRGRVALGEGGNGSYPLGQVGGEEAHTLTVAEMPSHSHGYAVTDHRGTTGDPGAPAGVAWASGEQAYTAPAAANTQLHPSAVSYAGGSQPHTNMQPYLGLTAIIALQGVFPSYS</sequence>
<dbReference type="EMBL" id="JBHLXH010000001">
    <property type="protein sequence ID" value="MFC0221939.1"/>
    <property type="molecule type" value="Genomic_DNA"/>
</dbReference>
<reference evidence="2 3" key="1">
    <citation type="submission" date="2024-09" db="EMBL/GenBank/DDBJ databases">
        <authorList>
            <person name="Sun Q."/>
            <person name="Mori K."/>
        </authorList>
    </citation>
    <scope>NUCLEOTIDE SEQUENCE [LARGE SCALE GENOMIC DNA]</scope>
    <source>
        <strain evidence="2 3">CCM 8654</strain>
    </source>
</reference>
<dbReference type="InterPro" id="IPR037053">
    <property type="entry name" value="Phage_tail_collar_dom_sf"/>
</dbReference>
<evidence type="ECO:0000259" key="1">
    <source>
        <dbReference type="Pfam" id="PF07484"/>
    </source>
</evidence>
<dbReference type="SUPFAM" id="SSF88874">
    <property type="entry name" value="Receptor-binding domain of short tail fibre protein gp12"/>
    <property type="match status" value="1"/>
</dbReference>
<feature type="domain" description="Phage tail collar" evidence="1">
    <location>
        <begin position="7"/>
        <end position="62"/>
    </location>
</feature>
<comment type="caution">
    <text evidence="2">The sequence shown here is derived from an EMBL/GenBank/DDBJ whole genome shotgun (WGS) entry which is preliminary data.</text>
</comment>